<evidence type="ECO:0000313" key="3">
    <source>
        <dbReference type="Proteomes" id="UP001272515"/>
    </source>
</evidence>
<organism evidence="2 3">
    <name type="scientific">Veillonella absiana</name>
    <dbReference type="NCBI Taxonomy" id="3079305"/>
    <lineage>
        <taxon>Bacteria</taxon>
        <taxon>Bacillati</taxon>
        <taxon>Bacillota</taxon>
        <taxon>Negativicutes</taxon>
        <taxon>Veillonellales</taxon>
        <taxon>Veillonellaceae</taxon>
        <taxon>Veillonella</taxon>
    </lineage>
</organism>
<dbReference type="PIRSF" id="PIRSF014972">
    <property type="entry name" value="FlK"/>
    <property type="match status" value="1"/>
</dbReference>
<dbReference type="InterPro" id="IPR025540">
    <property type="entry name" value="FlK"/>
</dbReference>
<evidence type="ECO:0000313" key="2">
    <source>
        <dbReference type="EMBL" id="MDV5088351.1"/>
    </source>
</evidence>
<feature type="domain" description="Fluoroacetyl-CoA-specific thioesterase-like" evidence="1">
    <location>
        <begin position="17"/>
        <end position="119"/>
    </location>
</feature>
<dbReference type="EMBL" id="JAWJZB010000006">
    <property type="protein sequence ID" value="MDV5088351.1"/>
    <property type="molecule type" value="Genomic_DNA"/>
</dbReference>
<dbReference type="PANTHER" id="PTHR36934:SF1">
    <property type="entry name" value="THIOESTERASE DOMAIN-CONTAINING PROTEIN"/>
    <property type="match status" value="1"/>
</dbReference>
<dbReference type="Pfam" id="PF22636">
    <property type="entry name" value="FlK"/>
    <property type="match status" value="1"/>
</dbReference>
<gene>
    <name evidence="2" type="ORF">RVY80_05755</name>
</gene>
<name>A0ABU3Z9G3_9FIRM</name>
<sequence>MSNITIGMTATATTTVVTENTAKVMKSGALDVFATPAMCALMEEAAQAAVAPVLESGQGTVGISLSITHDVPSPLGATITATAEVTAVDGRKITFHIEANDGHGSIGKGTHERFIIDNEKFMAKVAQKAAK</sequence>
<protein>
    <submittedName>
        <fullName evidence="2">Thioesterase family protein</fullName>
    </submittedName>
</protein>
<dbReference type="SUPFAM" id="SSF54637">
    <property type="entry name" value="Thioesterase/thiol ester dehydrase-isomerase"/>
    <property type="match status" value="1"/>
</dbReference>
<dbReference type="PANTHER" id="PTHR36934">
    <property type="entry name" value="BLR0278 PROTEIN"/>
    <property type="match status" value="1"/>
</dbReference>
<dbReference type="RefSeq" id="WP_317329922.1">
    <property type="nucleotide sequence ID" value="NZ_JAWJZA010000003.1"/>
</dbReference>
<keyword evidence="3" id="KW-1185">Reference proteome</keyword>
<dbReference type="InterPro" id="IPR054485">
    <property type="entry name" value="FlK-like_dom"/>
</dbReference>
<dbReference type="Gene3D" id="3.10.129.10">
    <property type="entry name" value="Hotdog Thioesterase"/>
    <property type="match status" value="1"/>
</dbReference>
<dbReference type="InterPro" id="IPR029069">
    <property type="entry name" value="HotDog_dom_sf"/>
</dbReference>
<reference evidence="2 3" key="1">
    <citation type="submission" date="2023-10" db="EMBL/GenBank/DDBJ databases">
        <title>Veillonella sp. nov., isolated from a pig farm feces dump.</title>
        <authorList>
            <person name="Chang Y.-H."/>
        </authorList>
    </citation>
    <scope>NUCLEOTIDE SEQUENCE [LARGE SCALE GENOMIC DNA]</scope>
    <source>
        <strain evidence="2 3">YH-vei2233</strain>
    </source>
</reference>
<proteinExistence type="predicted"/>
<evidence type="ECO:0000259" key="1">
    <source>
        <dbReference type="Pfam" id="PF22636"/>
    </source>
</evidence>
<comment type="caution">
    <text evidence="2">The sequence shown here is derived from an EMBL/GenBank/DDBJ whole genome shotgun (WGS) entry which is preliminary data.</text>
</comment>
<accession>A0ABU3Z9G3</accession>
<dbReference type="Proteomes" id="UP001272515">
    <property type="component" value="Unassembled WGS sequence"/>
</dbReference>